<comment type="cofactor">
    <cofactor evidence="2 17 20">
        <name>Mg(2+)</name>
        <dbReference type="ChEBI" id="CHEBI:18420"/>
    </cofactor>
</comment>
<dbReference type="PIRSF" id="PIRSF000732">
    <property type="entry name" value="PTS_enzyme_I"/>
    <property type="match status" value="1"/>
</dbReference>
<keyword evidence="25" id="KW-1185">Reference proteome</keyword>
<evidence type="ECO:0000256" key="15">
    <source>
        <dbReference type="ARBA" id="ARBA00022842"/>
    </source>
</evidence>
<evidence type="ECO:0000256" key="17">
    <source>
        <dbReference type="PIRNR" id="PIRNR000732"/>
    </source>
</evidence>
<dbReference type="InterPro" id="IPR015813">
    <property type="entry name" value="Pyrv/PenolPyrv_kinase-like_dom"/>
</dbReference>
<dbReference type="GO" id="GO:0008965">
    <property type="term" value="F:phosphoenolpyruvate-protein phosphotransferase activity"/>
    <property type="evidence" value="ECO:0007669"/>
    <property type="project" value="UniProtKB-EC"/>
</dbReference>
<feature type="binding site" evidence="20">
    <location>
        <position position="455"/>
    </location>
    <ligand>
        <name>Mg(2+)</name>
        <dbReference type="ChEBI" id="CHEBI:18420"/>
    </ligand>
</feature>
<organism evidence="24 25">
    <name type="scientific">Lawsonibacter faecis</name>
    <dbReference type="NCBI Taxonomy" id="2763052"/>
    <lineage>
        <taxon>Bacteria</taxon>
        <taxon>Bacillati</taxon>
        <taxon>Bacillota</taxon>
        <taxon>Clostridia</taxon>
        <taxon>Eubacteriales</taxon>
        <taxon>Oscillospiraceae</taxon>
        <taxon>Lawsonibacter</taxon>
    </lineage>
</organism>
<feature type="binding site" evidence="19">
    <location>
        <position position="332"/>
    </location>
    <ligand>
        <name>phosphoenolpyruvate</name>
        <dbReference type="ChEBI" id="CHEBI:58702"/>
    </ligand>
</feature>
<dbReference type="Pfam" id="PF02896">
    <property type="entry name" value="PEP-utilizers_C"/>
    <property type="match status" value="1"/>
</dbReference>
<evidence type="ECO:0000256" key="2">
    <source>
        <dbReference type="ARBA" id="ARBA00001946"/>
    </source>
</evidence>
<evidence type="ECO:0000259" key="21">
    <source>
        <dbReference type="Pfam" id="PF00391"/>
    </source>
</evidence>
<dbReference type="InterPro" id="IPR000121">
    <property type="entry name" value="PEP_util_C"/>
</dbReference>
<evidence type="ECO:0000256" key="11">
    <source>
        <dbReference type="ARBA" id="ARBA00022679"/>
    </source>
</evidence>
<dbReference type="Gene3D" id="3.50.30.10">
    <property type="entry name" value="Phosphohistidine domain"/>
    <property type="match status" value="1"/>
</dbReference>
<comment type="similarity">
    <text evidence="5 17">Belongs to the PEP-utilizing enzyme family.</text>
</comment>
<feature type="active site" description="Proton donor" evidence="18">
    <location>
        <position position="502"/>
    </location>
</feature>
<dbReference type="SUPFAM" id="SSF47831">
    <property type="entry name" value="Enzyme I of the PEP:sugar phosphotransferase system HPr-binding (sub)domain"/>
    <property type="match status" value="1"/>
</dbReference>
<keyword evidence="15 17" id="KW-0460">Magnesium</keyword>
<evidence type="ECO:0000313" key="24">
    <source>
        <dbReference type="EMBL" id="MBC5738124.1"/>
    </source>
</evidence>
<evidence type="ECO:0000256" key="20">
    <source>
        <dbReference type="PIRSR" id="PIRSR000732-3"/>
    </source>
</evidence>
<dbReference type="InterPro" id="IPR036637">
    <property type="entry name" value="Phosphohistidine_dom_sf"/>
</dbReference>
<dbReference type="GO" id="GO:0005737">
    <property type="term" value="C:cytoplasm"/>
    <property type="evidence" value="ECO:0007669"/>
    <property type="project" value="UniProtKB-SubCell"/>
</dbReference>
<dbReference type="InterPro" id="IPR024692">
    <property type="entry name" value="PTS_EI"/>
</dbReference>
<evidence type="ECO:0000256" key="4">
    <source>
        <dbReference type="ARBA" id="ARBA00004496"/>
    </source>
</evidence>
<feature type="domain" description="PEP-utilising enzyme mobile" evidence="21">
    <location>
        <begin position="154"/>
        <end position="225"/>
    </location>
</feature>
<feature type="domain" description="PEP-utilising enzyme C-terminal" evidence="22">
    <location>
        <begin position="253"/>
        <end position="541"/>
    </location>
</feature>
<comment type="subcellular location">
    <subcellularLocation>
        <location evidence="4 17">Cytoplasm</location>
    </subcellularLocation>
</comment>
<evidence type="ECO:0000256" key="9">
    <source>
        <dbReference type="ARBA" id="ARBA00022490"/>
    </source>
</evidence>
<evidence type="ECO:0000256" key="16">
    <source>
        <dbReference type="ARBA" id="ARBA00033235"/>
    </source>
</evidence>
<evidence type="ECO:0000256" key="3">
    <source>
        <dbReference type="ARBA" id="ARBA00002728"/>
    </source>
</evidence>
<reference evidence="24" key="1">
    <citation type="submission" date="2020-08" db="EMBL/GenBank/DDBJ databases">
        <title>Genome public.</title>
        <authorList>
            <person name="Liu C."/>
            <person name="Sun Q."/>
        </authorList>
    </citation>
    <scope>NUCLEOTIDE SEQUENCE</scope>
    <source>
        <strain evidence="24">NSJ-52</strain>
    </source>
</reference>
<dbReference type="PANTHER" id="PTHR46244:SF3">
    <property type="entry name" value="PHOSPHOENOLPYRUVATE-PROTEIN PHOSPHOTRANSFERASE"/>
    <property type="match status" value="1"/>
</dbReference>
<keyword evidence="12 17" id="KW-0598">Phosphotransferase system</keyword>
<dbReference type="GO" id="GO:0016301">
    <property type="term" value="F:kinase activity"/>
    <property type="evidence" value="ECO:0007669"/>
    <property type="project" value="UniProtKB-KW"/>
</dbReference>
<evidence type="ECO:0000259" key="23">
    <source>
        <dbReference type="Pfam" id="PF05524"/>
    </source>
</evidence>
<dbReference type="PANTHER" id="PTHR46244">
    <property type="entry name" value="PHOSPHOENOLPYRUVATE-PROTEIN PHOSPHOTRANSFERASE"/>
    <property type="match status" value="1"/>
</dbReference>
<comment type="function">
    <text evidence="3 17">General (non sugar-specific) component of the phosphoenolpyruvate-dependent sugar phosphotransferase system (sugar PTS). This major carbohydrate active-transport system catalyzes the phosphorylation of incoming sugar substrates concomitantly with their translocation across the cell membrane. Enzyme I transfers the phosphoryl group from phosphoenolpyruvate (PEP) to the phosphoryl carrier protein (HPr).</text>
</comment>
<dbReference type="InterPro" id="IPR040442">
    <property type="entry name" value="Pyrv_kinase-like_dom_sf"/>
</dbReference>
<evidence type="ECO:0000256" key="10">
    <source>
        <dbReference type="ARBA" id="ARBA00022597"/>
    </source>
</evidence>
<dbReference type="AlphaFoldDB" id="A0A8J6MDS0"/>
<evidence type="ECO:0000256" key="8">
    <source>
        <dbReference type="ARBA" id="ARBA00022448"/>
    </source>
</evidence>
<dbReference type="InterPro" id="IPR006318">
    <property type="entry name" value="PTS_EI-like"/>
</dbReference>
<keyword evidence="8 17" id="KW-0813">Transport</keyword>
<evidence type="ECO:0000313" key="25">
    <source>
        <dbReference type="Proteomes" id="UP000607645"/>
    </source>
</evidence>
<dbReference type="Gene3D" id="1.10.274.10">
    <property type="entry name" value="PtsI, HPr-binding domain"/>
    <property type="match status" value="1"/>
</dbReference>
<evidence type="ECO:0000256" key="14">
    <source>
        <dbReference type="ARBA" id="ARBA00022777"/>
    </source>
</evidence>
<feature type="binding site" evidence="19">
    <location>
        <position position="296"/>
    </location>
    <ligand>
        <name>phosphoenolpyruvate</name>
        <dbReference type="ChEBI" id="CHEBI:58702"/>
    </ligand>
</feature>
<proteinExistence type="inferred from homology"/>
<dbReference type="RefSeq" id="WP_186919903.1">
    <property type="nucleotide sequence ID" value="NZ_JACOPQ010000012.1"/>
</dbReference>
<keyword evidence="11 17" id="KW-0808">Transferase</keyword>
<dbReference type="Gene3D" id="3.20.20.60">
    <property type="entry name" value="Phosphoenolpyruvate-binding domains"/>
    <property type="match status" value="1"/>
</dbReference>
<dbReference type="Proteomes" id="UP000607645">
    <property type="component" value="Unassembled WGS sequence"/>
</dbReference>
<feature type="binding site" evidence="19">
    <location>
        <position position="465"/>
    </location>
    <ligand>
        <name>phosphoenolpyruvate</name>
        <dbReference type="ChEBI" id="CHEBI:58702"/>
    </ligand>
</feature>
<accession>A0A8J6MDS0</accession>
<dbReference type="Pfam" id="PF05524">
    <property type="entry name" value="PEP-utilisers_N"/>
    <property type="match status" value="1"/>
</dbReference>
<dbReference type="InterPro" id="IPR008279">
    <property type="entry name" value="PEP-util_enz_mobile_dom"/>
</dbReference>
<feature type="binding site" evidence="19">
    <location>
        <begin position="454"/>
        <end position="455"/>
    </location>
    <ligand>
        <name>phosphoenolpyruvate</name>
        <dbReference type="ChEBI" id="CHEBI:58702"/>
    </ligand>
</feature>
<dbReference type="NCBIfam" id="TIGR01417">
    <property type="entry name" value="PTS_I_fam"/>
    <property type="match status" value="1"/>
</dbReference>
<evidence type="ECO:0000256" key="7">
    <source>
        <dbReference type="ARBA" id="ARBA00016544"/>
    </source>
</evidence>
<evidence type="ECO:0000256" key="1">
    <source>
        <dbReference type="ARBA" id="ARBA00000683"/>
    </source>
</evidence>
<comment type="caution">
    <text evidence="24">The sequence shown here is derived from an EMBL/GenBank/DDBJ whole genome shotgun (WGS) entry which is preliminary data.</text>
</comment>
<comment type="catalytic activity">
    <reaction evidence="1 17">
        <text>L-histidyl-[protein] + phosphoenolpyruvate = N(pros)-phospho-L-histidyl-[protein] + pyruvate</text>
        <dbReference type="Rhea" id="RHEA:23880"/>
        <dbReference type="Rhea" id="RHEA-COMP:9745"/>
        <dbReference type="Rhea" id="RHEA-COMP:9746"/>
        <dbReference type="ChEBI" id="CHEBI:15361"/>
        <dbReference type="ChEBI" id="CHEBI:29979"/>
        <dbReference type="ChEBI" id="CHEBI:58702"/>
        <dbReference type="ChEBI" id="CHEBI:64837"/>
        <dbReference type="EC" id="2.7.3.9"/>
    </reaction>
</comment>
<dbReference type="EC" id="2.7.3.9" evidence="6 17"/>
<evidence type="ECO:0000256" key="12">
    <source>
        <dbReference type="ARBA" id="ARBA00022683"/>
    </source>
</evidence>
<feature type="active site" description="Tele-phosphohistidine intermediate" evidence="18">
    <location>
        <position position="189"/>
    </location>
</feature>
<dbReference type="GO" id="GO:0046872">
    <property type="term" value="F:metal ion binding"/>
    <property type="evidence" value="ECO:0007669"/>
    <property type="project" value="UniProtKB-KW"/>
</dbReference>
<dbReference type="SUPFAM" id="SSF52009">
    <property type="entry name" value="Phosphohistidine domain"/>
    <property type="match status" value="1"/>
</dbReference>
<gene>
    <name evidence="24" type="primary">ptsP</name>
    <name evidence="24" type="ORF">H8S62_14015</name>
</gene>
<evidence type="ECO:0000256" key="5">
    <source>
        <dbReference type="ARBA" id="ARBA00007837"/>
    </source>
</evidence>
<dbReference type="Pfam" id="PF00391">
    <property type="entry name" value="PEP-utilizers"/>
    <property type="match status" value="1"/>
</dbReference>
<dbReference type="GO" id="GO:0009401">
    <property type="term" value="P:phosphoenolpyruvate-dependent sugar phosphotransferase system"/>
    <property type="evidence" value="ECO:0007669"/>
    <property type="project" value="UniProtKB-KW"/>
</dbReference>
<evidence type="ECO:0000256" key="19">
    <source>
        <dbReference type="PIRSR" id="PIRSR000732-2"/>
    </source>
</evidence>
<keyword evidence="10 17" id="KW-0762">Sugar transport</keyword>
<feature type="domain" description="Phosphotransferase system enzyme I N-terminal" evidence="23">
    <location>
        <begin position="5"/>
        <end position="126"/>
    </location>
</feature>
<evidence type="ECO:0000256" key="18">
    <source>
        <dbReference type="PIRSR" id="PIRSR000732-1"/>
    </source>
</evidence>
<dbReference type="PRINTS" id="PR01736">
    <property type="entry name" value="PHPHTRNFRASE"/>
</dbReference>
<sequence length="568" mass="62218">MTEIQGLSGARGQALLPAAVLSRRDVAPRRREVDDPEAEVERFQTVRRGYAEELDALYEKTLAETGAEAADIIKAYAVIARDDFFFKKTIRQVRTGGINADYALALERDKVCEKFAAMEDPYMKARADDIRNVCGELIRRMNGVSPDIRLSGDAPVILVAEDLMPEDTIRIDKRRLGGFVTERGGVTSHAVILAKTLGIPAVVGAAGILEAVGSGCELYLDGGAGRAVADPDAATREAFLTAKEREETQRALWAAAARERAITRDGHAVAVCVNSGDTESLKAYDSRICDGIGLFRTEFLFMDQKDYPDEELQYAAYRFAAEAARGKEVIIRTLDIGGDKQLGYMDLPQENNPFLGYRAIRLCLDRKEVFRTQLRAILRASAHGNLKIMFPMIVTLEELREAKALAAQALAELDAEGLPHAERVPMGIMVETPAAVLLSDVLAREADFFSIGTNDLIQYTTATDRQNERVQYLYDPCNLSVLRSIHMVIQNGHAAGIPVGMCGEAASDDRLVPLLLAMGLDEFSVVPAQVGKVKHMVRSADFAALAPLVEELLSQREIAGAKALLERY</sequence>
<evidence type="ECO:0000259" key="22">
    <source>
        <dbReference type="Pfam" id="PF02896"/>
    </source>
</evidence>
<evidence type="ECO:0000256" key="13">
    <source>
        <dbReference type="ARBA" id="ARBA00022723"/>
    </source>
</evidence>
<dbReference type="InterPro" id="IPR036618">
    <property type="entry name" value="PtsI_HPr-bd_sf"/>
</dbReference>
<protein>
    <recommendedName>
        <fullName evidence="7 17">Phosphoenolpyruvate-protein phosphotransferase</fullName>
        <ecNumber evidence="6 17">2.7.3.9</ecNumber>
    </recommendedName>
    <alternativeName>
        <fullName evidence="16 17">Phosphotransferase system, enzyme I</fullName>
    </alternativeName>
</protein>
<dbReference type="InterPro" id="IPR050499">
    <property type="entry name" value="PEP-utilizing_PTS_enzyme"/>
</dbReference>
<dbReference type="SUPFAM" id="SSF51621">
    <property type="entry name" value="Phosphoenolpyruvate/pyruvate domain"/>
    <property type="match status" value="1"/>
</dbReference>
<keyword evidence="13 17" id="KW-0479">Metal-binding</keyword>
<keyword evidence="9 17" id="KW-0963">Cytoplasm</keyword>
<feature type="binding site" evidence="20">
    <location>
        <position position="431"/>
    </location>
    <ligand>
        <name>Mg(2+)</name>
        <dbReference type="ChEBI" id="CHEBI:18420"/>
    </ligand>
</feature>
<dbReference type="InterPro" id="IPR008731">
    <property type="entry name" value="PTS_EIN"/>
</dbReference>
<dbReference type="EMBL" id="JACOPQ010000012">
    <property type="protein sequence ID" value="MBC5738124.1"/>
    <property type="molecule type" value="Genomic_DNA"/>
</dbReference>
<keyword evidence="14 17" id="KW-0418">Kinase</keyword>
<name>A0A8J6MDS0_9FIRM</name>
<evidence type="ECO:0000256" key="6">
    <source>
        <dbReference type="ARBA" id="ARBA00012232"/>
    </source>
</evidence>